<dbReference type="EMBL" id="DVIU01000147">
    <property type="protein sequence ID" value="HIS36468.1"/>
    <property type="molecule type" value="Genomic_DNA"/>
</dbReference>
<dbReference type="AlphaFoldDB" id="A0A9D1JN05"/>
<dbReference type="InterPro" id="IPR036388">
    <property type="entry name" value="WH-like_DNA-bd_sf"/>
</dbReference>
<feature type="binding site" evidence="7">
    <location>
        <position position="82"/>
    </location>
    <ligand>
        <name>Zn(2+)</name>
        <dbReference type="ChEBI" id="CHEBI:29105"/>
    </ligand>
</feature>
<dbReference type="PANTHER" id="PTHR33202">
    <property type="entry name" value="ZINC UPTAKE REGULATION PROTEIN"/>
    <property type="match status" value="1"/>
</dbReference>
<keyword evidence="2" id="KW-0678">Repressor</keyword>
<dbReference type="CDD" id="cd07153">
    <property type="entry name" value="Fur_like"/>
    <property type="match status" value="1"/>
</dbReference>
<dbReference type="Gene3D" id="1.10.10.10">
    <property type="entry name" value="Winged helix-like DNA-binding domain superfamily/Winged helix DNA-binding domain"/>
    <property type="match status" value="1"/>
</dbReference>
<feature type="binding site" evidence="7">
    <location>
        <position position="79"/>
    </location>
    <ligand>
        <name>Zn(2+)</name>
        <dbReference type="ChEBI" id="CHEBI:29105"/>
    </ligand>
</feature>
<feature type="binding site" evidence="7">
    <location>
        <position position="122"/>
    </location>
    <ligand>
        <name>Zn(2+)</name>
        <dbReference type="ChEBI" id="CHEBI:29105"/>
    </ligand>
</feature>
<dbReference type="Gene3D" id="3.30.1490.190">
    <property type="match status" value="1"/>
</dbReference>
<dbReference type="GO" id="GO:0003700">
    <property type="term" value="F:DNA-binding transcription factor activity"/>
    <property type="evidence" value="ECO:0007669"/>
    <property type="project" value="InterPro"/>
</dbReference>
<evidence type="ECO:0000256" key="4">
    <source>
        <dbReference type="ARBA" id="ARBA00023015"/>
    </source>
</evidence>
<comment type="caution">
    <text evidence="8">The sequence shown here is derived from an EMBL/GenBank/DDBJ whole genome shotgun (WGS) entry which is preliminary data.</text>
</comment>
<evidence type="ECO:0000256" key="7">
    <source>
        <dbReference type="PIRSR" id="PIRSR602481-1"/>
    </source>
</evidence>
<reference evidence="8" key="2">
    <citation type="journal article" date="2021" name="PeerJ">
        <title>Extensive microbial diversity within the chicken gut microbiome revealed by metagenomics and culture.</title>
        <authorList>
            <person name="Gilroy R."/>
            <person name="Ravi A."/>
            <person name="Getino M."/>
            <person name="Pursley I."/>
            <person name="Horton D.L."/>
            <person name="Alikhan N.F."/>
            <person name="Baker D."/>
            <person name="Gharbi K."/>
            <person name="Hall N."/>
            <person name="Watson M."/>
            <person name="Adriaenssens E.M."/>
            <person name="Foster-Nyarko E."/>
            <person name="Jarju S."/>
            <person name="Secka A."/>
            <person name="Antonio M."/>
            <person name="Oren A."/>
            <person name="Chaudhuri R.R."/>
            <person name="La Ragione R."/>
            <person name="Hildebrand F."/>
            <person name="Pallen M.J."/>
        </authorList>
    </citation>
    <scope>NUCLEOTIDE SEQUENCE</scope>
    <source>
        <strain evidence="8">6276</strain>
    </source>
</reference>
<evidence type="ECO:0000256" key="5">
    <source>
        <dbReference type="ARBA" id="ARBA00023125"/>
    </source>
</evidence>
<comment type="cofactor">
    <cofactor evidence="7">
        <name>Zn(2+)</name>
        <dbReference type="ChEBI" id="CHEBI:29105"/>
    </cofactor>
    <text evidence="7">Binds 1 zinc ion per subunit.</text>
</comment>
<comment type="similarity">
    <text evidence="1">Belongs to the Fur family.</text>
</comment>
<keyword evidence="4" id="KW-0805">Transcription regulation</keyword>
<dbReference type="InterPro" id="IPR036390">
    <property type="entry name" value="WH_DNA-bd_sf"/>
</dbReference>
<evidence type="ECO:0000256" key="1">
    <source>
        <dbReference type="ARBA" id="ARBA00007957"/>
    </source>
</evidence>
<dbReference type="Proteomes" id="UP000823928">
    <property type="component" value="Unassembled WGS sequence"/>
</dbReference>
<dbReference type="SUPFAM" id="SSF46785">
    <property type="entry name" value="Winged helix' DNA-binding domain"/>
    <property type="match status" value="1"/>
</dbReference>
<keyword evidence="6" id="KW-0804">Transcription</keyword>
<evidence type="ECO:0000313" key="9">
    <source>
        <dbReference type="Proteomes" id="UP000823928"/>
    </source>
</evidence>
<keyword evidence="3 7" id="KW-0862">Zinc</keyword>
<feature type="binding site" evidence="7">
    <location>
        <position position="119"/>
    </location>
    <ligand>
        <name>Zn(2+)</name>
        <dbReference type="ChEBI" id="CHEBI:29105"/>
    </ligand>
</feature>
<keyword evidence="7" id="KW-0479">Metal-binding</keyword>
<dbReference type="Pfam" id="PF01475">
    <property type="entry name" value="FUR"/>
    <property type="match status" value="1"/>
</dbReference>
<dbReference type="InterPro" id="IPR002481">
    <property type="entry name" value="FUR"/>
</dbReference>
<evidence type="ECO:0000256" key="6">
    <source>
        <dbReference type="ARBA" id="ARBA00023163"/>
    </source>
</evidence>
<dbReference type="GO" id="GO:0008270">
    <property type="term" value="F:zinc ion binding"/>
    <property type="evidence" value="ECO:0007669"/>
    <property type="project" value="TreeGrafter"/>
</dbReference>
<name>A0A9D1JN05_9BACT</name>
<protein>
    <submittedName>
        <fullName evidence="8">Transcriptional repressor</fullName>
    </submittedName>
</protein>
<gene>
    <name evidence="8" type="ORF">IAC10_07545</name>
</gene>
<dbReference type="InterPro" id="IPR043135">
    <property type="entry name" value="Fur_C"/>
</dbReference>
<evidence type="ECO:0000256" key="3">
    <source>
        <dbReference type="ARBA" id="ARBA00022833"/>
    </source>
</evidence>
<organism evidence="8 9">
    <name type="scientific">Candidatus Scatousia excrementigallinarum</name>
    <dbReference type="NCBI Taxonomy" id="2840935"/>
    <lineage>
        <taxon>Bacteria</taxon>
        <taxon>Candidatus Scatousia</taxon>
    </lineage>
</organism>
<reference evidence="8" key="1">
    <citation type="submission" date="2020-10" db="EMBL/GenBank/DDBJ databases">
        <authorList>
            <person name="Gilroy R."/>
        </authorList>
    </citation>
    <scope>NUCLEOTIDE SEQUENCE</scope>
    <source>
        <strain evidence="8">6276</strain>
    </source>
</reference>
<evidence type="ECO:0000313" key="8">
    <source>
        <dbReference type="EMBL" id="HIS36468.1"/>
    </source>
</evidence>
<sequence length="124" mass="14173">MNYSKQRETILNTLKENVVHPTAEYLYDILKKENSSISLATLYRNLNQLAEKGIIKKIDGLESSSHYDHNTHEHYHFICDKCKKVFDISADVAPDLVKKAQDETGFTIKGSDIVFHGLCKNCNK</sequence>
<accession>A0A9D1JN05</accession>
<keyword evidence="5" id="KW-0238">DNA-binding</keyword>
<dbReference type="PANTHER" id="PTHR33202:SF7">
    <property type="entry name" value="FERRIC UPTAKE REGULATION PROTEIN"/>
    <property type="match status" value="1"/>
</dbReference>
<dbReference type="GO" id="GO:0045892">
    <property type="term" value="P:negative regulation of DNA-templated transcription"/>
    <property type="evidence" value="ECO:0007669"/>
    <property type="project" value="TreeGrafter"/>
</dbReference>
<evidence type="ECO:0000256" key="2">
    <source>
        <dbReference type="ARBA" id="ARBA00022491"/>
    </source>
</evidence>
<dbReference type="GO" id="GO:0000976">
    <property type="term" value="F:transcription cis-regulatory region binding"/>
    <property type="evidence" value="ECO:0007669"/>
    <property type="project" value="TreeGrafter"/>
</dbReference>
<proteinExistence type="inferred from homology"/>
<dbReference type="GO" id="GO:1900376">
    <property type="term" value="P:regulation of secondary metabolite biosynthetic process"/>
    <property type="evidence" value="ECO:0007669"/>
    <property type="project" value="TreeGrafter"/>
</dbReference>